<dbReference type="SUPFAM" id="SSF54534">
    <property type="entry name" value="FKBP-like"/>
    <property type="match status" value="1"/>
</dbReference>
<evidence type="ECO:0000259" key="9">
    <source>
        <dbReference type="PROSITE" id="PS50198"/>
    </source>
</evidence>
<dbReference type="PROSITE" id="PS01096">
    <property type="entry name" value="PPIC_PPIASE_1"/>
    <property type="match status" value="1"/>
</dbReference>
<dbReference type="InterPro" id="IPR027304">
    <property type="entry name" value="Trigger_fact/SurA_dom_sf"/>
</dbReference>
<evidence type="ECO:0000256" key="2">
    <source>
        <dbReference type="ARBA" id="ARBA00007656"/>
    </source>
</evidence>
<dbReference type="EMBL" id="FPBL01000001">
    <property type="protein sequence ID" value="SFU27520.1"/>
    <property type="molecule type" value="Genomic_DNA"/>
</dbReference>
<dbReference type="OrthoDB" id="14196at2"/>
<gene>
    <name evidence="10" type="ORF">SAMN05216339_10146</name>
</gene>
<dbReference type="AlphaFoldDB" id="A0A1I7EUD7"/>
<reference evidence="10 11" key="1">
    <citation type="submission" date="2016-10" db="EMBL/GenBank/DDBJ databases">
        <authorList>
            <person name="de Groot N.N."/>
        </authorList>
    </citation>
    <scope>NUCLEOTIDE SEQUENCE [LARGE SCALE GENOMIC DNA]</scope>
    <source>
        <strain evidence="10 11">Nm24</strain>
    </source>
</reference>
<comment type="catalytic activity">
    <reaction evidence="1">
        <text>[protein]-peptidylproline (omega=180) = [protein]-peptidylproline (omega=0)</text>
        <dbReference type="Rhea" id="RHEA:16237"/>
        <dbReference type="Rhea" id="RHEA-COMP:10747"/>
        <dbReference type="Rhea" id="RHEA-COMP:10748"/>
        <dbReference type="ChEBI" id="CHEBI:83833"/>
        <dbReference type="ChEBI" id="CHEBI:83834"/>
        <dbReference type="EC" id="5.2.1.8"/>
    </reaction>
</comment>
<sequence>MRLTKFLYVPLAVLGFVCTTPLSAQGSGTVAKVNGMAIPQSRLDLVIKAATAQGQPDSAEMRNALRENLITEEVLTQEAIKKGLDRNPDVVTQIDLARQGILIRAYQADFMRNNPVSDDELRKEYESVKSQMGDKEYKARHILVETEQEAKDLVASLKKGGVFEKLASERSIDTGSKSNGGELGWSSSAVYVKPFSDALTKLKKGETTSQPVQTPFGWHVIRLDDVRTAVPPSFDEVKQNMQQRVLQRKFAAVVESLRKNAKVE</sequence>
<dbReference type="InterPro" id="IPR050245">
    <property type="entry name" value="PrsA_foldase"/>
</dbReference>
<dbReference type="InterPro" id="IPR046357">
    <property type="entry name" value="PPIase_dom_sf"/>
</dbReference>
<dbReference type="Proteomes" id="UP000183926">
    <property type="component" value="Unassembled WGS sequence"/>
</dbReference>
<dbReference type="Gene3D" id="1.10.8.1040">
    <property type="match status" value="1"/>
</dbReference>
<name>A0A1I7EUD7_9PROT</name>
<evidence type="ECO:0000313" key="10">
    <source>
        <dbReference type="EMBL" id="SFU27520.1"/>
    </source>
</evidence>
<protein>
    <recommendedName>
        <fullName evidence="3">peptidylprolyl isomerase</fullName>
        <ecNumber evidence="3">5.2.1.8</ecNumber>
    </recommendedName>
</protein>
<keyword evidence="5 7" id="KW-0697">Rotamase</keyword>
<dbReference type="EC" id="5.2.1.8" evidence="3"/>
<evidence type="ECO:0000256" key="6">
    <source>
        <dbReference type="ARBA" id="ARBA00023235"/>
    </source>
</evidence>
<dbReference type="PANTHER" id="PTHR47245:SF1">
    <property type="entry name" value="FOLDASE PROTEIN PRSA"/>
    <property type="match status" value="1"/>
</dbReference>
<dbReference type="PROSITE" id="PS50198">
    <property type="entry name" value="PPIC_PPIASE_2"/>
    <property type="match status" value="1"/>
</dbReference>
<dbReference type="RefSeq" id="WP_074925790.1">
    <property type="nucleotide sequence ID" value="NZ_FPBL01000001.1"/>
</dbReference>
<dbReference type="PANTHER" id="PTHR47245">
    <property type="entry name" value="PEPTIDYLPROLYL ISOMERASE"/>
    <property type="match status" value="1"/>
</dbReference>
<evidence type="ECO:0000256" key="7">
    <source>
        <dbReference type="PROSITE-ProRule" id="PRU00278"/>
    </source>
</evidence>
<evidence type="ECO:0000256" key="5">
    <source>
        <dbReference type="ARBA" id="ARBA00023110"/>
    </source>
</evidence>
<evidence type="ECO:0000256" key="3">
    <source>
        <dbReference type="ARBA" id="ARBA00013194"/>
    </source>
</evidence>
<dbReference type="Pfam" id="PF13145">
    <property type="entry name" value="Rotamase_2"/>
    <property type="match status" value="1"/>
</dbReference>
<dbReference type="SUPFAM" id="SSF109998">
    <property type="entry name" value="Triger factor/SurA peptide-binding domain-like"/>
    <property type="match status" value="1"/>
</dbReference>
<keyword evidence="4 8" id="KW-0732">Signal</keyword>
<dbReference type="InterPro" id="IPR023058">
    <property type="entry name" value="PPIase_PpiC_CS"/>
</dbReference>
<dbReference type="GO" id="GO:0003755">
    <property type="term" value="F:peptidyl-prolyl cis-trans isomerase activity"/>
    <property type="evidence" value="ECO:0007669"/>
    <property type="project" value="UniProtKB-KW"/>
</dbReference>
<evidence type="ECO:0000256" key="4">
    <source>
        <dbReference type="ARBA" id="ARBA00022729"/>
    </source>
</evidence>
<organism evidence="10 11">
    <name type="scientific">Nitrosomonas eutropha</name>
    <dbReference type="NCBI Taxonomy" id="916"/>
    <lineage>
        <taxon>Bacteria</taxon>
        <taxon>Pseudomonadati</taxon>
        <taxon>Pseudomonadota</taxon>
        <taxon>Betaproteobacteria</taxon>
        <taxon>Nitrosomonadales</taxon>
        <taxon>Nitrosomonadaceae</taxon>
        <taxon>Nitrosomonas</taxon>
    </lineage>
</organism>
<feature type="domain" description="PpiC" evidence="9">
    <location>
        <begin position="134"/>
        <end position="225"/>
    </location>
</feature>
<evidence type="ECO:0000256" key="8">
    <source>
        <dbReference type="SAM" id="SignalP"/>
    </source>
</evidence>
<comment type="similarity">
    <text evidence="2">Belongs to the PpiC/parvulin rotamase family.</text>
</comment>
<evidence type="ECO:0000256" key="1">
    <source>
        <dbReference type="ARBA" id="ARBA00000971"/>
    </source>
</evidence>
<proteinExistence type="inferred from homology"/>
<keyword evidence="6 7" id="KW-0413">Isomerase</keyword>
<accession>A0A1I7EUD7</accession>
<dbReference type="Gene3D" id="3.10.50.40">
    <property type="match status" value="1"/>
</dbReference>
<dbReference type="InterPro" id="IPR000297">
    <property type="entry name" value="PPIase_PpiC"/>
</dbReference>
<evidence type="ECO:0000313" key="11">
    <source>
        <dbReference type="Proteomes" id="UP000183926"/>
    </source>
</evidence>
<feature type="chain" id="PRO_5010224360" description="peptidylprolyl isomerase" evidence="8">
    <location>
        <begin position="25"/>
        <end position="264"/>
    </location>
</feature>
<feature type="signal peptide" evidence="8">
    <location>
        <begin position="1"/>
        <end position="24"/>
    </location>
</feature>